<dbReference type="PROSITE" id="PS50164">
    <property type="entry name" value="GIY_YIG"/>
    <property type="match status" value="1"/>
</dbReference>
<dbReference type="Proteomes" id="UP000429232">
    <property type="component" value="Chromosome"/>
</dbReference>
<gene>
    <name evidence="2" type="ORF">GO620_016330</name>
</gene>
<dbReference type="RefSeq" id="WP_157524907.1">
    <property type="nucleotide sequence ID" value="NZ_CP066775.1"/>
</dbReference>
<dbReference type="AlphaFoldDB" id="A0A6I4I342"/>
<protein>
    <submittedName>
        <fullName evidence="2">GIY-YIG nuclease family protein</fullName>
    </submittedName>
</protein>
<keyword evidence="3" id="KW-1185">Reference proteome</keyword>
<dbReference type="EMBL" id="CP066775">
    <property type="protein sequence ID" value="QQL49714.1"/>
    <property type="molecule type" value="Genomic_DNA"/>
</dbReference>
<dbReference type="InterPro" id="IPR050190">
    <property type="entry name" value="UPF0213_domain"/>
</dbReference>
<evidence type="ECO:0000313" key="3">
    <source>
        <dbReference type="Proteomes" id="UP000429232"/>
    </source>
</evidence>
<dbReference type="SUPFAM" id="SSF82771">
    <property type="entry name" value="GIY-YIG endonuclease"/>
    <property type="match status" value="1"/>
</dbReference>
<sequence>MLNEYHTYIITNKANTVLYTGVTSDLRTRIWQHKQKLHVKSFSAGYNCNKLVYYETFIATDEAITKEKQLKAGSRKRKIDLVLKSNPGWKDLSETWYND</sequence>
<proteinExistence type="inferred from homology"/>
<dbReference type="InterPro" id="IPR000305">
    <property type="entry name" value="GIY-YIG_endonuc"/>
</dbReference>
<reference evidence="2 3" key="1">
    <citation type="submission" date="2020-12" db="EMBL/GenBank/DDBJ databases">
        <title>HMF7856_wgs.fasta genome submission.</title>
        <authorList>
            <person name="Kang H."/>
            <person name="Kim H."/>
            <person name="Joh K."/>
        </authorList>
    </citation>
    <scope>NUCLEOTIDE SEQUENCE [LARGE SCALE GENOMIC DNA]</scope>
    <source>
        <strain evidence="2 3">HMF7856</strain>
    </source>
</reference>
<dbReference type="PANTHER" id="PTHR34477:SF5">
    <property type="entry name" value="BSL5627 PROTEIN"/>
    <property type="match status" value="1"/>
</dbReference>
<dbReference type="Pfam" id="PF01541">
    <property type="entry name" value="GIY-YIG"/>
    <property type="match status" value="1"/>
</dbReference>
<dbReference type="InterPro" id="IPR035901">
    <property type="entry name" value="GIY-YIG_endonuc_sf"/>
</dbReference>
<comment type="similarity">
    <text evidence="1">Belongs to the UPF0213 family.</text>
</comment>
<name>A0A6I4I342_9SPHI</name>
<dbReference type="CDD" id="cd10448">
    <property type="entry name" value="GIY-YIG_unchar_3"/>
    <property type="match status" value="1"/>
</dbReference>
<evidence type="ECO:0000256" key="1">
    <source>
        <dbReference type="ARBA" id="ARBA00007435"/>
    </source>
</evidence>
<evidence type="ECO:0000313" key="2">
    <source>
        <dbReference type="EMBL" id="QQL49714.1"/>
    </source>
</evidence>
<dbReference type="PANTHER" id="PTHR34477">
    <property type="entry name" value="UPF0213 PROTEIN YHBQ"/>
    <property type="match status" value="1"/>
</dbReference>
<dbReference type="KEGG" id="mgik:GO620_016330"/>
<organism evidence="2 3">
    <name type="scientific">Mucilaginibacter ginkgonis</name>
    <dbReference type="NCBI Taxonomy" id="2682091"/>
    <lineage>
        <taxon>Bacteria</taxon>
        <taxon>Pseudomonadati</taxon>
        <taxon>Bacteroidota</taxon>
        <taxon>Sphingobacteriia</taxon>
        <taxon>Sphingobacteriales</taxon>
        <taxon>Sphingobacteriaceae</taxon>
        <taxon>Mucilaginibacter</taxon>
    </lineage>
</organism>
<dbReference type="Gene3D" id="3.40.1440.10">
    <property type="entry name" value="GIY-YIG endonuclease"/>
    <property type="match status" value="1"/>
</dbReference>
<accession>A0A6I4I342</accession>